<dbReference type="Pfam" id="PF01633">
    <property type="entry name" value="Choline_kinase"/>
    <property type="match status" value="1"/>
</dbReference>
<dbReference type="PANTHER" id="PTHR22603:SF66">
    <property type="entry name" value="ETHANOLAMINE KINASE"/>
    <property type="match status" value="1"/>
</dbReference>
<dbReference type="Proteomes" id="UP001176961">
    <property type="component" value="Unassembled WGS sequence"/>
</dbReference>
<dbReference type="EMBL" id="CATQJL010000326">
    <property type="protein sequence ID" value="CAJ0609536.1"/>
    <property type="molecule type" value="Genomic_DNA"/>
</dbReference>
<evidence type="ECO:0000313" key="7">
    <source>
        <dbReference type="Proteomes" id="UP001176961"/>
    </source>
</evidence>
<dbReference type="EC" id="2.7.1.82" evidence="5"/>
<evidence type="ECO:0000256" key="2">
    <source>
        <dbReference type="ARBA" id="ARBA00023264"/>
    </source>
</evidence>
<protein>
    <recommendedName>
        <fullName evidence="5">ethanolamine kinase</fullName>
        <ecNumber evidence="5">2.7.1.82</ecNumber>
    </recommendedName>
</protein>
<keyword evidence="2" id="KW-1208">Phospholipid metabolism</keyword>
<evidence type="ECO:0000256" key="5">
    <source>
        <dbReference type="ARBA" id="ARBA00038874"/>
    </source>
</evidence>
<organism evidence="6 7">
    <name type="scientific">Cylicocyclus nassatus</name>
    <name type="common">Nematode worm</name>
    <dbReference type="NCBI Taxonomy" id="53992"/>
    <lineage>
        <taxon>Eukaryota</taxon>
        <taxon>Metazoa</taxon>
        <taxon>Ecdysozoa</taxon>
        <taxon>Nematoda</taxon>
        <taxon>Chromadorea</taxon>
        <taxon>Rhabditida</taxon>
        <taxon>Rhabditina</taxon>
        <taxon>Rhabditomorpha</taxon>
        <taxon>Strongyloidea</taxon>
        <taxon>Strongylidae</taxon>
        <taxon>Cylicocyclus</taxon>
    </lineage>
</organism>
<dbReference type="SUPFAM" id="SSF56112">
    <property type="entry name" value="Protein kinase-like (PK-like)"/>
    <property type="match status" value="1"/>
</dbReference>
<dbReference type="CDD" id="cd05157">
    <property type="entry name" value="ETNK_euk"/>
    <property type="match status" value="1"/>
</dbReference>
<evidence type="ECO:0000256" key="3">
    <source>
        <dbReference type="ARBA" id="ARBA00037883"/>
    </source>
</evidence>
<evidence type="ECO:0000256" key="1">
    <source>
        <dbReference type="ARBA" id="ARBA00023209"/>
    </source>
</evidence>
<dbReference type="Gene3D" id="3.90.1200.10">
    <property type="match status" value="1"/>
</dbReference>
<name>A0AA36HFP5_CYLNA</name>
<proteinExistence type="inferred from homology"/>
<gene>
    <name evidence="6" type="ORF">CYNAS_LOCUS21519</name>
</gene>
<comment type="caution">
    <text evidence="6">The sequence shown here is derived from an EMBL/GenBank/DDBJ whole genome shotgun (WGS) entry which is preliminary data.</text>
</comment>
<keyword evidence="1" id="KW-0444">Lipid biosynthesis</keyword>
<comment type="similarity">
    <text evidence="4">Belongs to the choline/ethanolamine kinase family.</text>
</comment>
<dbReference type="AlphaFoldDB" id="A0AA36HFP5"/>
<accession>A0AA36HFP5</accession>
<evidence type="ECO:0000256" key="4">
    <source>
        <dbReference type="ARBA" id="ARBA00038211"/>
    </source>
</evidence>
<evidence type="ECO:0000313" key="6">
    <source>
        <dbReference type="EMBL" id="CAJ0609536.1"/>
    </source>
</evidence>
<keyword evidence="7" id="KW-1185">Reference proteome</keyword>
<dbReference type="GO" id="GO:0006646">
    <property type="term" value="P:phosphatidylethanolamine biosynthetic process"/>
    <property type="evidence" value="ECO:0007669"/>
    <property type="project" value="TreeGrafter"/>
</dbReference>
<dbReference type="GO" id="GO:0004305">
    <property type="term" value="F:ethanolamine kinase activity"/>
    <property type="evidence" value="ECO:0007669"/>
    <property type="project" value="UniProtKB-EC"/>
</dbReference>
<dbReference type="InterPro" id="IPR011009">
    <property type="entry name" value="Kinase-like_dom_sf"/>
</dbReference>
<keyword evidence="1" id="KW-0594">Phospholipid biosynthesis</keyword>
<dbReference type="Gene3D" id="3.30.200.20">
    <property type="entry name" value="Phosphorylase Kinase, domain 1"/>
    <property type="match status" value="1"/>
</dbReference>
<dbReference type="GO" id="GO:0005737">
    <property type="term" value="C:cytoplasm"/>
    <property type="evidence" value="ECO:0007669"/>
    <property type="project" value="TreeGrafter"/>
</dbReference>
<reference evidence="6" key="1">
    <citation type="submission" date="2023-07" db="EMBL/GenBank/DDBJ databases">
        <authorList>
            <consortium name="CYATHOMIX"/>
        </authorList>
    </citation>
    <scope>NUCLEOTIDE SEQUENCE</scope>
    <source>
        <strain evidence="6">N/A</strain>
    </source>
</reference>
<dbReference type="PANTHER" id="PTHR22603">
    <property type="entry name" value="CHOLINE/ETHANOALAMINE KINASE"/>
    <property type="match status" value="1"/>
</dbReference>
<keyword evidence="1" id="KW-0443">Lipid metabolism</keyword>
<sequence>MDIPFVNIDLSITDQQHCEASARKLLKIIRPQWDPSKICFEVYTAGITNKIMAACANANSKEKVVFRIFGKNTENFIDRDRELNAMENLANNGLAAPVYATFNNGILCGFLPGDTLKAKQLRNLDVQRKICETMAAFHSLNSIFVNTSDVFLFRKTKDFIRNIDMSREDLPSFAQQLPANLNELYNLIAPLNEEITFCHNDLLSHNIVFEEESEKVMFIDYEYADFNYTLFDIANHFCEFAGVENPDYKLCPDREEMRIFLQFYLEARHGHVDETILARMLDRVSLFQASAHLLWSAWALVQAQNSTLDFDYASYATTRYEQFEICLNNYLTQDDDL</sequence>
<comment type="pathway">
    <text evidence="3">Phospholipid metabolism; phosphatidylethanolamine biosynthesis; phosphatidylethanolamine from ethanolamine: step 1/3.</text>
</comment>